<dbReference type="PANTHER" id="PTHR40547">
    <property type="entry name" value="SLL0298 PROTEIN"/>
    <property type="match status" value="1"/>
</dbReference>
<organism evidence="3 4">
    <name type="scientific">Candidatus Thiodictyon syntrophicum</name>
    <dbReference type="NCBI Taxonomy" id="1166950"/>
    <lineage>
        <taxon>Bacteria</taxon>
        <taxon>Pseudomonadati</taxon>
        <taxon>Pseudomonadota</taxon>
        <taxon>Gammaproteobacteria</taxon>
        <taxon>Chromatiales</taxon>
        <taxon>Chromatiaceae</taxon>
        <taxon>Thiodictyon</taxon>
    </lineage>
</organism>
<evidence type="ECO:0000313" key="3">
    <source>
        <dbReference type="EMBL" id="AUB84748.1"/>
    </source>
</evidence>
<evidence type="ECO:0000259" key="2">
    <source>
        <dbReference type="Pfam" id="PF09835"/>
    </source>
</evidence>
<keyword evidence="3" id="KW-0969">Cilium</keyword>
<evidence type="ECO:0000313" key="4">
    <source>
        <dbReference type="Proteomes" id="UP000232638"/>
    </source>
</evidence>
<dbReference type="PANTHER" id="PTHR40547:SF1">
    <property type="entry name" value="SLL0298 PROTEIN"/>
    <property type="match status" value="1"/>
</dbReference>
<feature type="transmembrane region" description="Helical" evidence="1">
    <location>
        <begin position="118"/>
        <end position="140"/>
    </location>
</feature>
<feature type="transmembrane region" description="Helical" evidence="1">
    <location>
        <begin position="36"/>
        <end position="62"/>
    </location>
</feature>
<keyword evidence="3" id="KW-0282">Flagellum</keyword>
<reference evidence="3 4" key="1">
    <citation type="submission" date="2017-03" db="EMBL/GenBank/DDBJ databases">
        <title>Complete genome sequence of Candidatus 'Thiodictyon syntrophicum' sp. nov. strain Cad16T, a photolithoautotroph purple sulfur bacterium isolated from an alpine meromictic lake.</title>
        <authorList>
            <person name="Luedin S.M."/>
            <person name="Pothier J.F."/>
            <person name="Danza F."/>
            <person name="Storelli N."/>
            <person name="Wittwer M."/>
            <person name="Tonolla M."/>
        </authorList>
    </citation>
    <scope>NUCLEOTIDE SEQUENCE [LARGE SCALE GENOMIC DNA]</scope>
    <source>
        <strain evidence="3 4">Cad16T</strain>
    </source>
</reference>
<keyword evidence="1" id="KW-0812">Transmembrane</keyword>
<keyword evidence="3" id="KW-0966">Cell projection</keyword>
<dbReference type="InterPro" id="IPR018639">
    <property type="entry name" value="DUF2062"/>
</dbReference>
<dbReference type="OrthoDB" id="9786029at2"/>
<dbReference type="KEGG" id="tsy:THSYN_12525"/>
<keyword evidence="4" id="KW-1185">Reference proteome</keyword>
<feature type="transmembrane region" description="Helical" evidence="1">
    <location>
        <begin position="74"/>
        <end position="98"/>
    </location>
</feature>
<dbReference type="AlphaFoldDB" id="A0A2K8UGS9"/>
<keyword evidence="1" id="KW-0472">Membrane</keyword>
<evidence type="ECO:0000256" key="1">
    <source>
        <dbReference type="SAM" id="Phobius"/>
    </source>
</evidence>
<dbReference type="EMBL" id="CP020370">
    <property type="protein sequence ID" value="AUB84748.1"/>
    <property type="molecule type" value="Genomic_DNA"/>
</dbReference>
<keyword evidence="1" id="KW-1133">Transmembrane helix</keyword>
<accession>A0A2K8UGS9</accession>
<name>A0A2K8UGS9_9GAMM</name>
<gene>
    <name evidence="3" type="ORF">THSYN_12525</name>
</gene>
<proteinExistence type="predicted"/>
<dbReference type="Proteomes" id="UP000232638">
    <property type="component" value="Chromosome"/>
</dbReference>
<protein>
    <submittedName>
        <fullName evidence="3">Flagellar biosynthesis protein FlhF</fullName>
    </submittedName>
</protein>
<sequence>MPDPRTILESRHLSVFGKRIHDANLWHLNRRSASGAVAVGFFVAYMPPFAHMLVAAALAIALRVNLPVTLAAVWLNNPLTLAPISYSAYAVGSLVMGVRPKGFDLDFWIDPHNWLGVLTPFLIGSLVCALLCAALGYFGVQALWRWTLRREIARRRQRYQQMRAQVIAAALVSAPVVSTPSSNRQT</sequence>
<dbReference type="Pfam" id="PF09835">
    <property type="entry name" value="DUF2062"/>
    <property type="match status" value="1"/>
</dbReference>
<feature type="domain" description="DUF2062" evidence="2">
    <location>
        <begin position="15"/>
        <end position="151"/>
    </location>
</feature>